<dbReference type="PROSITE" id="PS50112">
    <property type="entry name" value="PAS"/>
    <property type="match status" value="1"/>
</dbReference>
<keyword evidence="7" id="KW-1185">Reference proteome</keyword>
<proteinExistence type="predicted"/>
<dbReference type="SUPFAM" id="SSF58104">
    <property type="entry name" value="Methyl-accepting chemotaxis protein (MCP) signaling domain"/>
    <property type="match status" value="1"/>
</dbReference>
<sequence length="519" mass="58007">MSGRQFSSTKEVPVSQHDQLVSTTDLKGVITYCNETFCRIAGFTEQELLGQNHNIVRHDDMPKAAFADMWKRLKQGHAWRGIVKNKTKDNGYYWVDAYVTPIYENGKIAGYQSVRVKPERRWVDIANKAYQGLRQAERSGRKFSLTIADSVRYAILLGSLSAPIAAYLWGDQSSQLLASVLPVISLGLFFRQELIDTPRQLAQLRQQYDSISRLIYSGNHQFSIADYHLKMASARIRTVLGRMMDSAKPLQVMANTLHKTSTEVAQALTQQEKDIRRVMQATDEVEAAANAVSDNTQVSYALIDQARVECTQSKQSIDLTQKNLLQLNEQAERATQTTYALSDQAQRVSQLMGEIGGIADQTNLLALNAAIEAARAGEQGRGFAVVADEVRALSGRTQKATEQIQSSINAMLQAIDGWQKEIHQSQQQTQACGEVAEQSASRLQQVESLLLEMHDTVADMAKAAQSQRDITHQVNQHIHSIASAATQNLAATHKVEEYSIEMNHKVDDFHQLAKRFEEK</sequence>
<accession>A0A9X0UGU3</accession>
<dbReference type="SUPFAM" id="SSF55785">
    <property type="entry name" value="PYP-like sensor domain (PAS domain)"/>
    <property type="match status" value="1"/>
</dbReference>
<reference evidence="6" key="1">
    <citation type="submission" date="2020-08" db="EMBL/GenBank/DDBJ databases">
        <title>Genome Sequencing and Pan-Genome Analysis of Migratory bird Vibrio Strains, Inner Mongolia.</title>
        <authorList>
            <person name="Zheng L."/>
        </authorList>
    </citation>
    <scope>NUCLEOTIDE SEQUENCE</scope>
    <source>
        <strain evidence="6">M13F</strain>
    </source>
</reference>
<dbReference type="InterPro" id="IPR000014">
    <property type="entry name" value="PAS"/>
</dbReference>
<evidence type="ECO:0000256" key="2">
    <source>
        <dbReference type="ARBA" id="ARBA00023224"/>
    </source>
</evidence>
<evidence type="ECO:0000259" key="4">
    <source>
        <dbReference type="PROSITE" id="PS50111"/>
    </source>
</evidence>
<dbReference type="GO" id="GO:0016020">
    <property type="term" value="C:membrane"/>
    <property type="evidence" value="ECO:0007669"/>
    <property type="project" value="UniProtKB-SubCell"/>
</dbReference>
<evidence type="ECO:0000256" key="1">
    <source>
        <dbReference type="ARBA" id="ARBA00004370"/>
    </source>
</evidence>
<dbReference type="Gene3D" id="1.10.287.950">
    <property type="entry name" value="Methyl-accepting chemotaxis protein"/>
    <property type="match status" value="1"/>
</dbReference>
<dbReference type="InterPro" id="IPR004089">
    <property type="entry name" value="MCPsignal_dom"/>
</dbReference>
<dbReference type="CDD" id="cd00130">
    <property type="entry name" value="PAS"/>
    <property type="match status" value="1"/>
</dbReference>
<dbReference type="AlphaFoldDB" id="A0A9X0UGU3"/>
<feature type="domain" description="Methyl-accepting transducer" evidence="4">
    <location>
        <begin position="246"/>
        <end position="482"/>
    </location>
</feature>
<dbReference type="SMART" id="SM00283">
    <property type="entry name" value="MA"/>
    <property type="match status" value="1"/>
</dbReference>
<evidence type="ECO:0000313" key="7">
    <source>
        <dbReference type="Proteomes" id="UP000615796"/>
    </source>
</evidence>
<comment type="caution">
    <text evidence="6">The sequence shown here is derived from an EMBL/GenBank/DDBJ whole genome shotgun (WGS) entry which is preliminary data.</text>
</comment>
<dbReference type="Proteomes" id="UP000615796">
    <property type="component" value="Unassembled WGS sequence"/>
</dbReference>
<evidence type="ECO:0000259" key="5">
    <source>
        <dbReference type="PROSITE" id="PS50112"/>
    </source>
</evidence>
<dbReference type="Gene3D" id="3.30.450.20">
    <property type="entry name" value="PAS domain"/>
    <property type="match status" value="1"/>
</dbReference>
<name>A0A9X0UGU3_VIBME</name>
<dbReference type="InterPro" id="IPR013655">
    <property type="entry name" value="PAS_fold_3"/>
</dbReference>
<protein>
    <submittedName>
        <fullName evidence="6">Methyl-accepting chemotaxis protein</fullName>
    </submittedName>
</protein>
<evidence type="ECO:0000256" key="3">
    <source>
        <dbReference type="PROSITE-ProRule" id="PRU00284"/>
    </source>
</evidence>
<dbReference type="PANTHER" id="PTHR32089">
    <property type="entry name" value="METHYL-ACCEPTING CHEMOTAXIS PROTEIN MCPB"/>
    <property type="match status" value="1"/>
</dbReference>
<keyword evidence="2 3" id="KW-0807">Transducer</keyword>
<evidence type="ECO:0000313" key="6">
    <source>
        <dbReference type="EMBL" id="MBC5850322.1"/>
    </source>
</evidence>
<dbReference type="RefSeq" id="WP_187025469.1">
    <property type="nucleotide sequence ID" value="NZ_JACRUP010000002.1"/>
</dbReference>
<gene>
    <name evidence="6" type="ORF">H8Q88_05030</name>
</gene>
<organism evidence="6 7">
    <name type="scientific">Vibrio metschnikovii</name>
    <dbReference type="NCBI Taxonomy" id="28172"/>
    <lineage>
        <taxon>Bacteria</taxon>
        <taxon>Pseudomonadati</taxon>
        <taxon>Pseudomonadota</taxon>
        <taxon>Gammaproteobacteria</taxon>
        <taxon>Vibrionales</taxon>
        <taxon>Vibrionaceae</taxon>
        <taxon>Vibrio</taxon>
    </lineage>
</organism>
<dbReference type="InterPro" id="IPR035965">
    <property type="entry name" value="PAS-like_dom_sf"/>
</dbReference>
<dbReference type="SMART" id="SM00091">
    <property type="entry name" value="PAS"/>
    <property type="match status" value="1"/>
</dbReference>
<dbReference type="EMBL" id="JACRUP010000002">
    <property type="protein sequence ID" value="MBC5850322.1"/>
    <property type="molecule type" value="Genomic_DNA"/>
</dbReference>
<comment type="subcellular location">
    <subcellularLocation>
        <location evidence="1">Membrane</location>
    </subcellularLocation>
</comment>
<dbReference type="GO" id="GO:0007165">
    <property type="term" value="P:signal transduction"/>
    <property type="evidence" value="ECO:0007669"/>
    <property type="project" value="UniProtKB-KW"/>
</dbReference>
<feature type="domain" description="PAS" evidence="5">
    <location>
        <begin position="25"/>
        <end position="60"/>
    </location>
</feature>
<dbReference type="Pfam" id="PF00015">
    <property type="entry name" value="MCPsignal"/>
    <property type="match status" value="1"/>
</dbReference>
<dbReference type="PROSITE" id="PS50111">
    <property type="entry name" value="CHEMOTAXIS_TRANSDUC_2"/>
    <property type="match status" value="1"/>
</dbReference>
<dbReference type="GO" id="GO:0006935">
    <property type="term" value="P:chemotaxis"/>
    <property type="evidence" value="ECO:0007669"/>
    <property type="project" value="UniProtKB-ARBA"/>
</dbReference>
<dbReference type="Pfam" id="PF08447">
    <property type="entry name" value="PAS_3"/>
    <property type="match status" value="1"/>
</dbReference>
<dbReference type="NCBIfam" id="TIGR00229">
    <property type="entry name" value="sensory_box"/>
    <property type="match status" value="1"/>
</dbReference>
<dbReference type="PANTHER" id="PTHR32089:SF52">
    <property type="entry name" value="CHEMOTAXIS SIGNAL TRANSDUCTION SYSTEM METHYL ACCEPTING SENSORY TRANSDUCER WITH PAS SENSORY DOMAIN"/>
    <property type="match status" value="1"/>
</dbReference>